<dbReference type="GO" id="GO:0006289">
    <property type="term" value="P:nucleotide-excision repair"/>
    <property type="evidence" value="ECO:0007669"/>
    <property type="project" value="InterPro"/>
</dbReference>
<feature type="domain" description="Rad4 beta-hairpin" evidence="1">
    <location>
        <begin position="21"/>
        <end position="80"/>
    </location>
</feature>
<gene>
    <name evidence="2" type="ORF">J4Q44_G00260810</name>
</gene>
<dbReference type="GO" id="GO:0071942">
    <property type="term" value="C:XPC complex"/>
    <property type="evidence" value="ECO:0007669"/>
    <property type="project" value="TreeGrafter"/>
</dbReference>
<proteinExistence type="predicted"/>
<dbReference type="EMBL" id="JAGTTL010000024">
    <property type="protein sequence ID" value="KAK6303627.1"/>
    <property type="molecule type" value="Genomic_DNA"/>
</dbReference>
<comment type="caution">
    <text evidence="2">The sequence shown here is derived from an EMBL/GenBank/DDBJ whole genome shotgun (WGS) entry which is preliminary data.</text>
</comment>
<evidence type="ECO:0000259" key="1">
    <source>
        <dbReference type="SMART" id="SM01031"/>
    </source>
</evidence>
<dbReference type="GO" id="GO:0003697">
    <property type="term" value="F:single-stranded DNA binding"/>
    <property type="evidence" value="ECO:0007669"/>
    <property type="project" value="TreeGrafter"/>
</dbReference>
<dbReference type="PANTHER" id="PTHR12135">
    <property type="entry name" value="DNA REPAIR PROTEIN XP-C / RAD4"/>
    <property type="match status" value="1"/>
</dbReference>
<reference evidence="2 3" key="1">
    <citation type="submission" date="2021-04" db="EMBL/GenBank/DDBJ databases">
        <authorList>
            <person name="De Guttry C."/>
            <person name="Zahm M."/>
            <person name="Klopp C."/>
            <person name="Cabau C."/>
            <person name="Louis A."/>
            <person name="Berthelot C."/>
            <person name="Parey E."/>
            <person name="Roest Crollius H."/>
            <person name="Montfort J."/>
            <person name="Robinson-Rechavi M."/>
            <person name="Bucao C."/>
            <person name="Bouchez O."/>
            <person name="Gislard M."/>
            <person name="Lluch J."/>
            <person name="Milhes M."/>
            <person name="Lampietro C."/>
            <person name="Lopez Roques C."/>
            <person name="Donnadieu C."/>
            <person name="Braasch I."/>
            <person name="Desvignes T."/>
            <person name="Postlethwait J."/>
            <person name="Bobe J."/>
            <person name="Wedekind C."/>
            <person name="Guiguen Y."/>
        </authorList>
    </citation>
    <scope>NUCLEOTIDE SEQUENCE [LARGE SCALE GENOMIC DNA]</scope>
    <source>
        <strain evidence="2">Cs_M1</strain>
        <tissue evidence="2">Blood</tissue>
    </source>
</reference>
<evidence type="ECO:0000313" key="3">
    <source>
        <dbReference type="Proteomes" id="UP001356427"/>
    </source>
</evidence>
<dbReference type="Pfam" id="PF10404">
    <property type="entry name" value="BHD_2"/>
    <property type="match status" value="1"/>
</dbReference>
<sequence length="80" mass="9510">MRNTVVPICIWVIHRDCIHALHSKNTWLKEARTFRLGEEPYKMVIGCSNHSRKARMVSEQKDKDALPLFGEWQTEEYSHR</sequence>
<organism evidence="2 3">
    <name type="scientific">Coregonus suidteri</name>
    <dbReference type="NCBI Taxonomy" id="861788"/>
    <lineage>
        <taxon>Eukaryota</taxon>
        <taxon>Metazoa</taxon>
        <taxon>Chordata</taxon>
        <taxon>Craniata</taxon>
        <taxon>Vertebrata</taxon>
        <taxon>Euteleostomi</taxon>
        <taxon>Actinopterygii</taxon>
        <taxon>Neopterygii</taxon>
        <taxon>Teleostei</taxon>
        <taxon>Protacanthopterygii</taxon>
        <taxon>Salmoniformes</taxon>
        <taxon>Salmonidae</taxon>
        <taxon>Coregoninae</taxon>
        <taxon>Coregonus</taxon>
    </lineage>
</organism>
<dbReference type="SMART" id="SM01031">
    <property type="entry name" value="BHD_2"/>
    <property type="match status" value="1"/>
</dbReference>
<name>A0AAN8L920_9TELE</name>
<dbReference type="Proteomes" id="UP001356427">
    <property type="component" value="Unassembled WGS sequence"/>
</dbReference>
<keyword evidence="3" id="KW-1185">Reference proteome</keyword>
<evidence type="ECO:0000313" key="2">
    <source>
        <dbReference type="EMBL" id="KAK6303627.1"/>
    </source>
</evidence>
<dbReference type="PANTHER" id="PTHR12135:SF0">
    <property type="entry name" value="DNA REPAIR PROTEIN COMPLEMENTING XP-C CELLS"/>
    <property type="match status" value="1"/>
</dbReference>
<accession>A0AAN8L920</accession>
<dbReference type="InterPro" id="IPR004583">
    <property type="entry name" value="DNA_repair_Rad4"/>
</dbReference>
<dbReference type="GO" id="GO:0000111">
    <property type="term" value="C:nucleotide-excision repair factor 2 complex"/>
    <property type="evidence" value="ECO:0007669"/>
    <property type="project" value="TreeGrafter"/>
</dbReference>
<dbReference type="AlphaFoldDB" id="A0AAN8L920"/>
<dbReference type="GO" id="GO:0005737">
    <property type="term" value="C:cytoplasm"/>
    <property type="evidence" value="ECO:0007669"/>
    <property type="project" value="TreeGrafter"/>
</dbReference>
<dbReference type="InterPro" id="IPR018327">
    <property type="entry name" value="BHD_2"/>
</dbReference>
<protein>
    <recommendedName>
        <fullName evidence="1">Rad4 beta-hairpin domain-containing protein</fullName>
    </recommendedName>
</protein>
<dbReference type="GO" id="GO:0003684">
    <property type="term" value="F:damaged DNA binding"/>
    <property type="evidence" value="ECO:0007669"/>
    <property type="project" value="InterPro"/>
</dbReference>
<dbReference type="GO" id="GO:0006298">
    <property type="term" value="P:mismatch repair"/>
    <property type="evidence" value="ECO:0007669"/>
    <property type="project" value="TreeGrafter"/>
</dbReference>